<dbReference type="Pfam" id="PF01926">
    <property type="entry name" value="MMR_HSR1"/>
    <property type="match status" value="1"/>
</dbReference>
<dbReference type="RefSeq" id="WP_246173718.1">
    <property type="nucleotide sequence ID" value="NZ_CP042425.1"/>
</dbReference>
<dbReference type="InterPro" id="IPR021147">
    <property type="entry name" value="DUF697"/>
</dbReference>
<evidence type="ECO:0000256" key="3">
    <source>
        <dbReference type="ARBA" id="ARBA00022989"/>
    </source>
</evidence>
<evidence type="ECO:0000313" key="7">
    <source>
        <dbReference type="Proteomes" id="UP000324974"/>
    </source>
</evidence>
<accession>A0A5C1A8T8</accession>
<organism evidence="6 7">
    <name type="scientific">Limnoglobus roseus</name>
    <dbReference type="NCBI Taxonomy" id="2598579"/>
    <lineage>
        <taxon>Bacteria</taxon>
        <taxon>Pseudomonadati</taxon>
        <taxon>Planctomycetota</taxon>
        <taxon>Planctomycetia</taxon>
        <taxon>Gemmatales</taxon>
        <taxon>Gemmataceae</taxon>
        <taxon>Limnoglobus</taxon>
    </lineage>
</organism>
<gene>
    <name evidence="6" type="ORF">PX52LOC_02694</name>
</gene>
<keyword evidence="7" id="KW-1185">Reference proteome</keyword>
<sequence length="393" mass="43233">MVGGRLRQAWDLMKAVWHTDSNPAGLDKALNDLRTQSPTPVFWLFGKTQTGKTTIIHHLTGAEEAAIGNGFRPCTKTSREYPFPTPDAPLLKFLDTRGLDEPGYDPDADIAAFDSQAHVMIVTAKIRDLAQGNVREGLKKIRAVNSRRPVILVLTCLHEVYPQQQHPQPYPFAEVGAHAINPDVQRLIEEHAKAFDGMFDVIVPIDITKPEEGFDAPTYGGDHLKQTLLKYLPQAYRQSLARTDHLTEKLKDLHQEHAGPIILGYTSLAGTAGALPIPLVDLVLLPAIQTRMVYHLARIYGQELTAVRFLELAGSLGLGILARTAVRQVAKLIPGVGSAAGATLAAASTFALGKAFCLYYEEVHEGHVPDAAKLKSYYHEQLTEAHRQWNRPG</sequence>
<dbReference type="CDD" id="cd00882">
    <property type="entry name" value="Ras_like_GTPase"/>
    <property type="match status" value="1"/>
</dbReference>
<keyword evidence="3" id="KW-1133">Transmembrane helix</keyword>
<dbReference type="Pfam" id="PF05128">
    <property type="entry name" value="DUF697"/>
    <property type="match status" value="1"/>
</dbReference>
<comment type="subcellular location">
    <subcellularLocation>
        <location evidence="1">Membrane</location>
        <topology evidence="1">Multi-pass membrane protein</topology>
    </subcellularLocation>
</comment>
<dbReference type="Gene3D" id="3.40.50.300">
    <property type="entry name" value="P-loop containing nucleotide triphosphate hydrolases"/>
    <property type="match status" value="1"/>
</dbReference>
<feature type="domain" description="G" evidence="5">
    <location>
        <begin position="44"/>
        <end position="155"/>
    </location>
</feature>
<evidence type="ECO:0000313" key="6">
    <source>
        <dbReference type="EMBL" id="QEL15759.1"/>
    </source>
</evidence>
<reference evidence="7" key="1">
    <citation type="submission" date="2019-08" db="EMBL/GenBank/DDBJ databases">
        <title>Limnoglobus roseus gen. nov., sp. nov., a novel freshwater planctomycete with a giant genome from the family Gemmataceae.</title>
        <authorList>
            <person name="Kulichevskaya I.S."/>
            <person name="Naumoff D.G."/>
            <person name="Miroshnikov K."/>
            <person name="Ivanova A."/>
            <person name="Philippov D.A."/>
            <person name="Hakobyan A."/>
            <person name="Rijpstra I.C."/>
            <person name="Sinninghe Damste J.S."/>
            <person name="Liesack W."/>
            <person name="Dedysh S.N."/>
        </authorList>
    </citation>
    <scope>NUCLEOTIDE SEQUENCE [LARGE SCALE GENOMIC DNA]</scope>
    <source>
        <strain evidence="7">PX52</strain>
    </source>
</reference>
<dbReference type="AlphaFoldDB" id="A0A5C1A8T8"/>
<evidence type="ECO:0000256" key="4">
    <source>
        <dbReference type="ARBA" id="ARBA00023136"/>
    </source>
</evidence>
<evidence type="ECO:0000256" key="2">
    <source>
        <dbReference type="ARBA" id="ARBA00022692"/>
    </source>
</evidence>
<dbReference type="SUPFAM" id="SSF52540">
    <property type="entry name" value="P-loop containing nucleoside triphosphate hydrolases"/>
    <property type="match status" value="1"/>
</dbReference>
<protein>
    <recommendedName>
        <fullName evidence="5">G domain-containing protein</fullName>
    </recommendedName>
</protein>
<proteinExistence type="predicted"/>
<dbReference type="InterPro" id="IPR027417">
    <property type="entry name" value="P-loop_NTPase"/>
</dbReference>
<dbReference type="EMBL" id="CP042425">
    <property type="protein sequence ID" value="QEL15759.1"/>
    <property type="molecule type" value="Genomic_DNA"/>
</dbReference>
<evidence type="ECO:0000256" key="1">
    <source>
        <dbReference type="ARBA" id="ARBA00004141"/>
    </source>
</evidence>
<dbReference type="InterPro" id="IPR006073">
    <property type="entry name" value="GTP-bd"/>
</dbReference>
<keyword evidence="2" id="KW-0812">Transmembrane</keyword>
<dbReference type="GO" id="GO:0016020">
    <property type="term" value="C:membrane"/>
    <property type="evidence" value="ECO:0007669"/>
    <property type="project" value="UniProtKB-SubCell"/>
</dbReference>
<name>A0A5C1A8T8_9BACT</name>
<dbReference type="GO" id="GO:0005525">
    <property type="term" value="F:GTP binding"/>
    <property type="evidence" value="ECO:0007669"/>
    <property type="project" value="InterPro"/>
</dbReference>
<keyword evidence="4" id="KW-0472">Membrane</keyword>
<dbReference type="KEGG" id="lrs:PX52LOC_02694"/>
<evidence type="ECO:0000259" key="5">
    <source>
        <dbReference type="Pfam" id="PF01926"/>
    </source>
</evidence>
<dbReference type="Proteomes" id="UP000324974">
    <property type="component" value="Chromosome"/>
</dbReference>